<accession>A0A8D8CNW8</accession>
<evidence type="ECO:0000256" key="1">
    <source>
        <dbReference type="SAM" id="MobiDB-lite"/>
    </source>
</evidence>
<dbReference type="AlphaFoldDB" id="A0A8D8CNW8"/>
<dbReference type="EMBL" id="HBUE01131319">
    <property type="protein sequence ID" value="CAG6496548.1"/>
    <property type="molecule type" value="Transcribed_RNA"/>
</dbReference>
<proteinExistence type="predicted"/>
<protein>
    <submittedName>
        <fullName evidence="2">(northern house mosquito) hypothetical protein</fullName>
    </submittedName>
</protein>
<reference evidence="2" key="1">
    <citation type="submission" date="2021-05" db="EMBL/GenBank/DDBJ databases">
        <authorList>
            <person name="Alioto T."/>
            <person name="Alioto T."/>
            <person name="Gomez Garrido J."/>
        </authorList>
    </citation>
    <scope>NUCLEOTIDE SEQUENCE</scope>
</reference>
<organism evidence="2">
    <name type="scientific">Culex pipiens</name>
    <name type="common">House mosquito</name>
    <dbReference type="NCBI Taxonomy" id="7175"/>
    <lineage>
        <taxon>Eukaryota</taxon>
        <taxon>Metazoa</taxon>
        <taxon>Ecdysozoa</taxon>
        <taxon>Arthropoda</taxon>
        <taxon>Hexapoda</taxon>
        <taxon>Insecta</taxon>
        <taxon>Pterygota</taxon>
        <taxon>Neoptera</taxon>
        <taxon>Endopterygota</taxon>
        <taxon>Diptera</taxon>
        <taxon>Nematocera</taxon>
        <taxon>Culicoidea</taxon>
        <taxon>Culicidae</taxon>
        <taxon>Culicinae</taxon>
        <taxon>Culicini</taxon>
        <taxon>Culex</taxon>
        <taxon>Culex</taxon>
    </lineage>
</organism>
<dbReference type="EMBL" id="HBUE01131318">
    <property type="protein sequence ID" value="CAG6496545.1"/>
    <property type="molecule type" value="Transcribed_RNA"/>
</dbReference>
<sequence length="146" mass="15668">MSALRGVRKAAQPGTTCRTQRRPLLPRALLRRPVRAPALRARDARRVAQKLRRAGAQKANPHPVPVGWRWLGWTPDPAGPPGVQTARLQPVPRQQKRRGAKSRGQRAAGAGGGAAHLLGRSGNYSFEGGRRPADGGDGAETEFVPV</sequence>
<evidence type="ECO:0000313" key="2">
    <source>
        <dbReference type="EMBL" id="CAG6496548.1"/>
    </source>
</evidence>
<feature type="region of interest" description="Disordered" evidence="1">
    <location>
        <begin position="1"/>
        <end position="146"/>
    </location>
</feature>
<name>A0A8D8CNW8_CULPI</name>
<feature type="compositionally biased region" description="Basic residues" evidence="1">
    <location>
        <begin position="94"/>
        <end position="104"/>
    </location>
</feature>